<gene>
    <name evidence="1" type="ORF">HKBW3S34_02021</name>
    <name evidence="2" type="ORF">HKBW3S47_01876</name>
</gene>
<protein>
    <submittedName>
        <fullName evidence="2">Uncharacterized protein</fullName>
    </submittedName>
</protein>
<keyword evidence="4" id="KW-1185">Reference proteome</keyword>
<proteinExistence type="predicted"/>
<name>A0A6V8Q5Y4_9ACTN</name>
<dbReference type="Proteomes" id="UP000588083">
    <property type="component" value="Unassembled WGS sequence"/>
</dbReference>
<dbReference type="Proteomes" id="UP000569018">
    <property type="component" value="Unassembled WGS sequence"/>
</dbReference>
<evidence type="ECO:0000313" key="2">
    <source>
        <dbReference type="EMBL" id="GFP40179.1"/>
    </source>
</evidence>
<dbReference type="AlphaFoldDB" id="A0A6V8Q5Y4"/>
<evidence type="ECO:0000313" key="1">
    <source>
        <dbReference type="EMBL" id="GFP31102.1"/>
    </source>
</evidence>
<evidence type="ECO:0000313" key="3">
    <source>
        <dbReference type="Proteomes" id="UP000569018"/>
    </source>
</evidence>
<dbReference type="EMBL" id="BLSD01000160">
    <property type="protein sequence ID" value="GFP40179.1"/>
    <property type="molecule type" value="Genomic_DNA"/>
</dbReference>
<comment type="caution">
    <text evidence="2">The sequence shown here is derived from an EMBL/GenBank/DDBJ whole genome shotgun (WGS) entry which is preliminary data.</text>
</comment>
<reference evidence="3 4" key="1">
    <citation type="journal article" date="2020" name="Front. Microbiol.">
        <title>Single-cell genomics of novel Actinobacteria with the Wood-Ljungdahl pathway discovered in a serpentinizing system.</title>
        <authorList>
            <person name="Merino N."/>
            <person name="Kawai M."/>
            <person name="Boyd E.S."/>
            <person name="Colman D.R."/>
            <person name="McGlynn S.E."/>
            <person name="Nealson K.H."/>
            <person name="Kurokawa K."/>
            <person name="Hongoh Y."/>
        </authorList>
    </citation>
    <scope>NUCLEOTIDE SEQUENCE [LARGE SCALE GENOMIC DNA]</scope>
    <source>
        <strain evidence="1 4">S34</strain>
        <strain evidence="2 3">S47</strain>
    </source>
</reference>
<sequence length="163" mass="18331">ITQFSCDVVRRGAWAIPYHEPNGGAEGAHGRCETISDLDFLILYGNVLLADQPHINNRLINVVRIVYSLQYLQNFSFLHSSMPRYHPAWAKASSRSYSPSTFYTLLALDGSASAFFITCSRAARLTLLMTAMLDLLLSCFFRYQGCVVPDLFEENLPQDVKSL</sequence>
<evidence type="ECO:0000313" key="4">
    <source>
        <dbReference type="Proteomes" id="UP000588083"/>
    </source>
</evidence>
<accession>A0A6V8Q5Y4</accession>
<organism evidence="2 3">
    <name type="scientific">Candidatus Hakubella thermalkaliphila</name>
    <dbReference type="NCBI Taxonomy" id="2754717"/>
    <lineage>
        <taxon>Bacteria</taxon>
        <taxon>Bacillati</taxon>
        <taxon>Actinomycetota</taxon>
        <taxon>Actinomycetota incertae sedis</taxon>
        <taxon>Candidatus Hakubellales</taxon>
        <taxon>Candidatus Hakubellaceae</taxon>
        <taxon>Candidatus Hakubella</taxon>
    </lineage>
</organism>
<feature type="non-terminal residue" evidence="2">
    <location>
        <position position="1"/>
    </location>
</feature>
<dbReference type="EMBL" id="BLRZ01000164">
    <property type="protein sequence ID" value="GFP31102.1"/>
    <property type="molecule type" value="Genomic_DNA"/>
</dbReference>